<keyword evidence="6" id="KW-1185">Reference proteome</keyword>
<dbReference type="STRING" id="299255.SAMN02745129_4388"/>
<dbReference type="GO" id="GO:0003824">
    <property type="term" value="F:catalytic activity"/>
    <property type="evidence" value="ECO:0007669"/>
    <property type="project" value="InterPro"/>
</dbReference>
<protein>
    <submittedName>
        <fullName evidence="5">Histidine triad (HIT) family protein</fullName>
    </submittedName>
</protein>
<feature type="active site" description="Tele-AMP-histidine intermediate" evidence="1">
    <location>
        <position position="94"/>
    </location>
</feature>
<evidence type="ECO:0000313" key="6">
    <source>
        <dbReference type="Proteomes" id="UP000184268"/>
    </source>
</evidence>
<evidence type="ECO:0000259" key="4">
    <source>
        <dbReference type="PROSITE" id="PS51084"/>
    </source>
</evidence>
<dbReference type="SUPFAM" id="SSF54197">
    <property type="entry name" value="HIT-like"/>
    <property type="match status" value="1"/>
</dbReference>
<evidence type="ECO:0000256" key="3">
    <source>
        <dbReference type="PROSITE-ProRule" id="PRU00464"/>
    </source>
</evidence>
<dbReference type="Gene3D" id="3.30.428.10">
    <property type="entry name" value="HIT-like"/>
    <property type="match status" value="1"/>
</dbReference>
<evidence type="ECO:0000256" key="2">
    <source>
        <dbReference type="PIRSR" id="PIRSR601310-3"/>
    </source>
</evidence>
<dbReference type="PRINTS" id="PR00332">
    <property type="entry name" value="HISTRIAD"/>
</dbReference>
<dbReference type="OrthoDB" id="9784774at2"/>
<evidence type="ECO:0000256" key="1">
    <source>
        <dbReference type="PIRSR" id="PIRSR601310-1"/>
    </source>
</evidence>
<dbReference type="RefSeq" id="WP_067660073.1">
    <property type="nucleotide sequence ID" value="NZ_FQXG01000008.1"/>
</dbReference>
<dbReference type="AlphaFoldDB" id="A0A1M5YT91"/>
<organism evidence="5 6">
    <name type="scientific">Ferrimonas marina</name>
    <dbReference type="NCBI Taxonomy" id="299255"/>
    <lineage>
        <taxon>Bacteria</taxon>
        <taxon>Pseudomonadati</taxon>
        <taxon>Pseudomonadota</taxon>
        <taxon>Gammaproteobacteria</taxon>
        <taxon>Alteromonadales</taxon>
        <taxon>Ferrimonadaceae</taxon>
        <taxon>Ferrimonas</taxon>
    </lineage>
</organism>
<accession>A0A1M5YT91</accession>
<dbReference type="Proteomes" id="UP000184268">
    <property type="component" value="Unassembled WGS sequence"/>
</dbReference>
<reference evidence="5 6" key="1">
    <citation type="submission" date="2016-11" db="EMBL/GenBank/DDBJ databases">
        <authorList>
            <person name="Jaros S."/>
            <person name="Januszkiewicz K."/>
            <person name="Wedrychowicz H."/>
        </authorList>
    </citation>
    <scope>NUCLEOTIDE SEQUENCE [LARGE SCALE GENOMIC DNA]</scope>
    <source>
        <strain evidence="5 6">DSM 16917</strain>
    </source>
</reference>
<sequence>MSTVFTQIINRELPGRIVYEDDDAFCILPRGHFVNPGHMLVIPKAEVDYIFDLDDETYHQLWALSKKLAGPLKALTGANRIGIAVEGFSVPHVHIHLCPLYDEADLSPHRNEPWSEQDRDEFVETFIAKLSESAVTQIMASGVTGVAK</sequence>
<feature type="domain" description="HIT" evidence="4">
    <location>
        <begin position="4"/>
        <end position="108"/>
    </location>
</feature>
<dbReference type="Pfam" id="PF01230">
    <property type="entry name" value="HIT"/>
    <property type="match status" value="1"/>
</dbReference>
<name>A0A1M5YT91_9GAMM</name>
<dbReference type="PANTHER" id="PTHR46648:SF1">
    <property type="entry name" value="ADENOSINE 5'-MONOPHOSPHORAMIDASE HNT1"/>
    <property type="match status" value="1"/>
</dbReference>
<dbReference type="InterPro" id="IPR036265">
    <property type="entry name" value="HIT-like_sf"/>
</dbReference>
<feature type="short sequence motif" description="Histidine triad motif" evidence="2 3">
    <location>
        <begin position="92"/>
        <end position="96"/>
    </location>
</feature>
<evidence type="ECO:0000313" key="5">
    <source>
        <dbReference type="EMBL" id="SHI15060.1"/>
    </source>
</evidence>
<gene>
    <name evidence="5" type="ORF">SAMN02745129_4388</name>
</gene>
<dbReference type="InterPro" id="IPR011146">
    <property type="entry name" value="HIT-like"/>
</dbReference>
<proteinExistence type="predicted"/>
<dbReference type="PANTHER" id="PTHR46648">
    <property type="entry name" value="HIT FAMILY PROTEIN 1"/>
    <property type="match status" value="1"/>
</dbReference>
<dbReference type="EMBL" id="FQXG01000008">
    <property type="protein sequence ID" value="SHI15060.1"/>
    <property type="molecule type" value="Genomic_DNA"/>
</dbReference>
<dbReference type="PROSITE" id="PS51084">
    <property type="entry name" value="HIT_2"/>
    <property type="match status" value="1"/>
</dbReference>
<dbReference type="GO" id="GO:0009117">
    <property type="term" value="P:nucleotide metabolic process"/>
    <property type="evidence" value="ECO:0007669"/>
    <property type="project" value="TreeGrafter"/>
</dbReference>
<dbReference type="InterPro" id="IPR001310">
    <property type="entry name" value="Histidine_triad_HIT"/>
</dbReference>